<dbReference type="PROSITE" id="PS00237">
    <property type="entry name" value="G_PROTEIN_RECEP_F1_1"/>
    <property type="match status" value="1"/>
</dbReference>
<name>A0AAV3A814_PYXAD</name>
<keyword evidence="6 10" id="KW-0297">G-protein coupled receptor</keyword>
<protein>
    <recommendedName>
        <fullName evidence="11">Olfactory receptor</fullName>
    </recommendedName>
</protein>
<dbReference type="PROSITE" id="PS50262">
    <property type="entry name" value="G_PROTEIN_RECEP_F1_2"/>
    <property type="match status" value="1"/>
</dbReference>
<dbReference type="InterPro" id="IPR000276">
    <property type="entry name" value="GPCR_Rhodpsn"/>
</dbReference>
<feature type="transmembrane region" description="Helical" evidence="11">
    <location>
        <begin position="62"/>
        <end position="86"/>
    </location>
</feature>
<feature type="transmembrane region" description="Helical" evidence="11">
    <location>
        <begin position="141"/>
        <end position="165"/>
    </location>
</feature>
<comment type="caution">
    <text evidence="13">The sequence shown here is derived from an EMBL/GenBank/DDBJ whole genome shotgun (WGS) entry which is preliminary data.</text>
</comment>
<reference evidence="13" key="1">
    <citation type="thesis" date="2020" institute="ProQuest LLC" country="789 East Eisenhower Parkway, Ann Arbor, MI, USA">
        <title>Comparative Genomics and Chromosome Evolution.</title>
        <authorList>
            <person name="Mudd A.B."/>
        </authorList>
    </citation>
    <scope>NUCLEOTIDE SEQUENCE</scope>
    <source>
        <strain evidence="13">1538</strain>
        <tissue evidence="13">Blood</tissue>
    </source>
</reference>
<dbReference type="InterPro" id="IPR050516">
    <property type="entry name" value="Olfactory_GPCR"/>
</dbReference>
<keyword evidence="11" id="KW-0716">Sensory transduction</keyword>
<evidence type="ECO:0000256" key="8">
    <source>
        <dbReference type="ARBA" id="ARBA00023170"/>
    </source>
</evidence>
<evidence type="ECO:0000256" key="9">
    <source>
        <dbReference type="ARBA" id="ARBA00023224"/>
    </source>
</evidence>
<feature type="transmembrane region" description="Helical" evidence="11">
    <location>
        <begin position="238"/>
        <end position="260"/>
    </location>
</feature>
<evidence type="ECO:0000313" key="14">
    <source>
        <dbReference type="Proteomes" id="UP001181693"/>
    </source>
</evidence>
<evidence type="ECO:0000259" key="12">
    <source>
        <dbReference type="PROSITE" id="PS50262"/>
    </source>
</evidence>
<dbReference type="GO" id="GO:0005886">
    <property type="term" value="C:plasma membrane"/>
    <property type="evidence" value="ECO:0007669"/>
    <property type="project" value="UniProtKB-SubCell"/>
</dbReference>
<accession>A0AAV3A814</accession>
<sequence>MEPSENTTFASFILLGFSDTPHLRLPLSCFFLASYILCIAGNAFILMLIVSQLQLHTPMYVLMGKLAFIDICFTTIIIPRTLYGLLSGDIHISIYGCFVQLFLFLAVANMDSYLLAIMAFDRYCAVCFPLRYLMIMNSRTCISLVTFCWTTVCLHSSFCIVLTTYRPLCGWVIQHYFCDLPVLLQLSCSGGSETLSQGIFIEASIVVFSPMLFILVSYVLIIRAVLALKSTKGMRKTFSTCSSHLTMVILLYSTIIFMYFRPSSIYSPTYDRDISVVYSVIIPVLNPCIYSLRNKDIKNSIRKILKQI</sequence>
<feature type="domain" description="G-protein coupled receptors family 1 profile" evidence="12">
    <location>
        <begin position="41"/>
        <end position="290"/>
    </location>
</feature>
<keyword evidence="3 10" id="KW-0812">Transmembrane</keyword>
<dbReference type="SUPFAM" id="SSF81321">
    <property type="entry name" value="Family A G protein-coupled receptor-like"/>
    <property type="match status" value="1"/>
</dbReference>
<keyword evidence="2 11" id="KW-1003">Cell membrane</keyword>
<keyword evidence="8 10" id="KW-0675">Receptor</keyword>
<organism evidence="13 14">
    <name type="scientific">Pyxicephalus adspersus</name>
    <name type="common">African bullfrog</name>
    <dbReference type="NCBI Taxonomy" id="30357"/>
    <lineage>
        <taxon>Eukaryota</taxon>
        <taxon>Metazoa</taxon>
        <taxon>Chordata</taxon>
        <taxon>Craniata</taxon>
        <taxon>Vertebrata</taxon>
        <taxon>Euteleostomi</taxon>
        <taxon>Amphibia</taxon>
        <taxon>Batrachia</taxon>
        <taxon>Anura</taxon>
        <taxon>Neobatrachia</taxon>
        <taxon>Ranoidea</taxon>
        <taxon>Pyxicephalidae</taxon>
        <taxon>Pyxicephalinae</taxon>
        <taxon>Pyxicephalus</taxon>
    </lineage>
</organism>
<keyword evidence="7 11" id="KW-0472">Membrane</keyword>
<dbReference type="FunFam" id="1.20.1070.10:FF:000015">
    <property type="entry name" value="Olfactory receptor"/>
    <property type="match status" value="1"/>
</dbReference>
<keyword evidence="4 11" id="KW-0552">Olfaction</keyword>
<dbReference type="PRINTS" id="PR00245">
    <property type="entry name" value="OLFACTORYR"/>
</dbReference>
<evidence type="ECO:0000256" key="6">
    <source>
        <dbReference type="ARBA" id="ARBA00023040"/>
    </source>
</evidence>
<evidence type="ECO:0000256" key="3">
    <source>
        <dbReference type="ARBA" id="ARBA00022692"/>
    </source>
</evidence>
<proteinExistence type="inferred from homology"/>
<dbReference type="GO" id="GO:0004930">
    <property type="term" value="F:G protein-coupled receptor activity"/>
    <property type="evidence" value="ECO:0007669"/>
    <property type="project" value="UniProtKB-KW"/>
</dbReference>
<dbReference type="PANTHER" id="PTHR26452">
    <property type="entry name" value="OLFACTORY RECEPTOR"/>
    <property type="match status" value="1"/>
</dbReference>
<evidence type="ECO:0000256" key="10">
    <source>
        <dbReference type="RuleBase" id="RU000688"/>
    </source>
</evidence>
<evidence type="ECO:0000256" key="7">
    <source>
        <dbReference type="ARBA" id="ARBA00023136"/>
    </source>
</evidence>
<evidence type="ECO:0000313" key="13">
    <source>
        <dbReference type="EMBL" id="DBA20417.1"/>
    </source>
</evidence>
<dbReference type="AlphaFoldDB" id="A0AAV3A814"/>
<dbReference type="GO" id="GO:0004984">
    <property type="term" value="F:olfactory receptor activity"/>
    <property type="evidence" value="ECO:0007669"/>
    <property type="project" value="InterPro"/>
</dbReference>
<dbReference type="EMBL" id="DYDO01000007">
    <property type="protein sequence ID" value="DBA20417.1"/>
    <property type="molecule type" value="Genomic_DNA"/>
</dbReference>
<gene>
    <name evidence="13" type="ORF">GDO54_017203</name>
</gene>
<evidence type="ECO:0000256" key="11">
    <source>
        <dbReference type="RuleBase" id="RU363047"/>
    </source>
</evidence>
<feature type="transmembrane region" description="Helical" evidence="11">
    <location>
        <begin position="25"/>
        <end position="50"/>
    </location>
</feature>
<feature type="transmembrane region" description="Helical" evidence="11">
    <location>
        <begin position="199"/>
        <end position="226"/>
    </location>
</feature>
<evidence type="ECO:0000256" key="1">
    <source>
        <dbReference type="ARBA" id="ARBA00004651"/>
    </source>
</evidence>
<feature type="transmembrane region" description="Helical" evidence="11">
    <location>
        <begin position="275"/>
        <end position="292"/>
    </location>
</feature>
<evidence type="ECO:0000256" key="4">
    <source>
        <dbReference type="ARBA" id="ARBA00022725"/>
    </source>
</evidence>
<dbReference type="Proteomes" id="UP001181693">
    <property type="component" value="Unassembled WGS sequence"/>
</dbReference>
<feature type="transmembrane region" description="Helical" evidence="11">
    <location>
        <begin position="92"/>
        <end position="120"/>
    </location>
</feature>
<dbReference type="Gene3D" id="1.20.1070.10">
    <property type="entry name" value="Rhodopsin 7-helix transmembrane proteins"/>
    <property type="match status" value="1"/>
</dbReference>
<dbReference type="InterPro" id="IPR017452">
    <property type="entry name" value="GPCR_Rhodpsn_7TM"/>
</dbReference>
<comment type="similarity">
    <text evidence="10">Belongs to the G-protein coupled receptor 1 family.</text>
</comment>
<dbReference type="PRINTS" id="PR00237">
    <property type="entry name" value="GPCRRHODOPSN"/>
</dbReference>
<dbReference type="Pfam" id="PF13853">
    <property type="entry name" value="7tm_4"/>
    <property type="match status" value="1"/>
</dbReference>
<keyword evidence="9 10" id="KW-0807">Transducer</keyword>
<keyword evidence="14" id="KW-1185">Reference proteome</keyword>
<evidence type="ECO:0000256" key="5">
    <source>
        <dbReference type="ARBA" id="ARBA00022989"/>
    </source>
</evidence>
<comment type="subcellular location">
    <subcellularLocation>
        <location evidence="1 11">Cell membrane</location>
        <topology evidence="1 11">Multi-pass membrane protein</topology>
    </subcellularLocation>
</comment>
<keyword evidence="5 11" id="KW-1133">Transmembrane helix</keyword>
<dbReference type="InterPro" id="IPR000725">
    <property type="entry name" value="Olfact_rcpt"/>
</dbReference>
<evidence type="ECO:0000256" key="2">
    <source>
        <dbReference type="ARBA" id="ARBA00022475"/>
    </source>
</evidence>